<sequence>MRKIPAELCVKCKGNKHLCGLTTCPILERFRSTIDVVNKIYNKDLIQGSTPPSIVIGEKNYPNVKLLFNIPPEINGEEAKKFEDPKGWWGKASIYEIINYRSALISNILDAKINDPWKLYEKEISLSSVSEKPVASEAKISGSILPKLKFDGYLAPRGPTAQSEKIQITENPKITETLDKLIFDDIKAEKGIITLYENGYDVYKIINAISLGLLGIKKDRKLVPTRWAITAVDSAIGKKLLQKIATYNEINDILVFYQKYLGNYFHVILYPSKYNVIWIEIWHPLSLWTNELVISELKENFWGEYSFMDGGYMAARFSTLEYLDKIKRQSGIIIIREITSEYFAPLGNWHIRETVKNAMENKIGKFDNLKEAISFVNSRLQAKINLAELKSIKLLFTQKNIEDFFSNNQGQNRHSSI</sequence>
<dbReference type="OrthoDB" id="6609at2157"/>
<dbReference type="PANTHER" id="PTHR38136:SF3">
    <property type="entry name" value="DNA REPAIR PROTEIN"/>
    <property type="match status" value="1"/>
</dbReference>
<keyword evidence="1" id="KW-0234">DNA repair</keyword>
<dbReference type="Pfam" id="PF04894">
    <property type="entry name" value="Nre_N"/>
    <property type="match status" value="1"/>
</dbReference>
<dbReference type="InterPro" id="IPR006979">
    <property type="entry name" value="Nre_C"/>
</dbReference>
<dbReference type="PANTHER" id="PTHR38136">
    <property type="entry name" value="DNA REPAIR PROTEIN"/>
    <property type="match status" value="1"/>
</dbReference>
<dbReference type="InterPro" id="IPR033167">
    <property type="entry name" value="Nre"/>
</dbReference>
<reference evidence="4 5" key="1">
    <citation type="submission" date="2017-03" db="EMBL/GenBank/DDBJ databases">
        <title>Sulfur activation and transportation mechanism of thermophilic Archaea Acidianus manzaensis YN-25.</title>
        <authorList>
            <person name="Ma Y."/>
            <person name="Yang Y."/>
            <person name="Xia J."/>
        </authorList>
    </citation>
    <scope>NUCLEOTIDE SEQUENCE [LARGE SCALE GENOMIC DNA]</scope>
    <source>
        <strain evidence="4 5">YN-25</strain>
    </source>
</reference>
<protein>
    <recommendedName>
        <fullName evidence="1">DNA repair protein</fullName>
    </recommendedName>
</protein>
<comment type="function">
    <text evidence="1">Involved in DNA damage repair.</text>
</comment>
<evidence type="ECO:0000259" key="2">
    <source>
        <dbReference type="Pfam" id="PF04894"/>
    </source>
</evidence>
<dbReference type="GO" id="GO:0006281">
    <property type="term" value="P:DNA repair"/>
    <property type="evidence" value="ECO:0007669"/>
    <property type="project" value="UniProtKB-UniRule"/>
</dbReference>
<dbReference type="Proteomes" id="UP000193404">
    <property type="component" value="Chromosome"/>
</dbReference>
<dbReference type="RefSeq" id="WP_148692332.1">
    <property type="nucleotide sequence ID" value="NZ_CP020477.1"/>
</dbReference>
<dbReference type="HAMAP" id="MF_02096">
    <property type="entry name" value="Nre"/>
    <property type="match status" value="1"/>
</dbReference>
<accession>A0A1W6K1Y8</accession>
<keyword evidence="1" id="KW-0227">DNA damage</keyword>
<evidence type="ECO:0000256" key="1">
    <source>
        <dbReference type="HAMAP-Rule" id="MF_02096"/>
    </source>
</evidence>
<evidence type="ECO:0000259" key="3">
    <source>
        <dbReference type="Pfam" id="PF04895"/>
    </source>
</evidence>
<organism evidence="4 5">
    <name type="scientific">Acidianus manzaensis</name>
    <dbReference type="NCBI Taxonomy" id="282676"/>
    <lineage>
        <taxon>Archaea</taxon>
        <taxon>Thermoproteota</taxon>
        <taxon>Thermoprotei</taxon>
        <taxon>Sulfolobales</taxon>
        <taxon>Sulfolobaceae</taxon>
        <taxon>Acidianus</taxon>
    </lineage>
</organism>
<evidence type="ECO:0000313" key="5">
    <source>
        <dbReference type="Proteomes" id="UP000193404"/>
    </source>
</evidence>
<dbReference type="GeneID" id="41591515"/>
<dbReference type="Pfam" id="PF04895">
    <property type="entry name" value="Nre_C"/>
    <property type="match status" value="1"/>
</dbReference>
<dbReference type="STRING" id="282676.B6F84_11285"/>
<evidence type="ECO:0000313" key="4">
    <source>
        <dbReference type="EMBL" id="ARM76543.1"/>
    </source>
</evidence>
<gene>
    <name evidence="4" type="ORF">B6F84_11285</name>
</gene>
<proteinExistence type="inferred from homology"/>
<dbReference type="InterPro" id="IPR006978">
    <property type="entry name" value="Nre_N"/>
</dbReference>
<feature type="domain" description="Archaeal Nre C-terminal" evidence="3">
    <location>
        <begin position="304"/>
        <end position="404"/>
    </location>
</feature>
<dbReference type="AlphaFoldDB" id="A0A1W6K1Y8"/>
<comment type="similarity">
    <text evidence="1">Belongs to the Nre family.</text>
</comment>
<dbReference type="EMBL" id="CP020477">
    <property type="protein sequence ID" value="ARM76543.1"/>
    <property type="molecule type" value="Genomic_DNA"/>
</dbReference>
<keyword evidence="5" id="KW-1185">Reference proteome</keyword>
<name>A0A1W6K1Y8_9CREN</name>
<comment type="caution">
    <text evidence="1">Lacks conserved residue(s) required for the propagation of feature annotation.</text>
</comment>
<feature type="domain" description="Archaeal Nre N-terminal" evidence="2">
    <location>
        <begin position="18"/>
        <end position="289"/>
    </location>
</feature>
<dbReference type="KEGG" id="aman:B6F84_11285"/>